<dbReference type="EMBL" id="GIIL01008041">
    <property type="protein sequence ID" value="NOV51767.1"/>
    <property type="molecule type" value="Transcribed_RNA"/>
</dbReference>
<reference evidence="1" key="1">
    <citation type="submission" date="2020-03" db="EMBL/GenBank/DDBJ databases">
        <title>Transcriptomic Profiling of the Digestive Tract of the Rat Flea, Xenopsylla cheopis, Following Blood Feeding and Infection with Yersinia pestis.</title>
        <authorList>
            <person name="Bland D.M."/>
            <person name="Martens C.A."/>
            <person name="Virtaneva K."/>
            <person name="Kanakabandi K."/>
            <person name="Long D."/>
            <person name="Rosenke R."/>
            <person name="Saturday G.A."/>
            <person name="Hoyt F.H."/>
            <person name="Bruno D.P."/>
            <person name="Ribeiro J.M.C."/>
            <person name="Hinnebusch J."/>
        </authorList>
    </citation>
    <scope>NUCLEOTIDE SEQUENCE</scope>
</reference>
<organism evidence="1">
    <name type="scientific">Xenopsylla cheopis</name>
    <name type="common">Oriental rat flea</name>
    <name type="synonym">Pulex cheopis</name>
    <dbReference type="NCBI Taxonomy" id="163159"/>
    <lineage>
        <taxon>Eukaryota</taxon>
        <taxon>Metazoa</taxon>
        <taxon>Ecdysozoa</taxon>
        <taxon>Arthropoda</taxon>
        <taxon>Hexapoda</taxon>
        <taxon>Insecta</taxon>
        <taxon>Pterygota</taxon>
        <taxon>Neoptera</taxon>
        <taxon>Endopterygota</taxon>
        <taxon>Siphonaptera</taxon>
        <taxon>Pulicidae</taxon>
        <taxon>Xenopsyllinae</taxon>
        <taxon>Xenopsylla</taxon>
    </lineage>
</organism>
<proteinExistence type="predicted"/>
<name>A0A6M2E407_XENCH</name>
<sequence>MIAALLRLQFLLAGNHCDIQKVSGLFPGEVYFVQEFSHLFHTVASYFLQQLRWYVIVPCNLLPLHIPYCSHHL</sequence>
<accession>A0A6M2E407</accession>
<dbReference type="AlphaFoldDB" id="A0A6M2E407"/>
<evidence type="ECO:0000313" key="1">
    <source>
        <dbReference type="EMBL" id="NOV51767.1"/>
    </source>
</evidence>
<protein>
    <submittedName>
        <fullName evidence="1">Putative secreted protein</fullName>
    </submittedName>
</protein>